<dbReference type="EMBL" id="CM041535">
    <property type="protein sequence ID" value="KAI3372284.1"/>
    <property type="molecule type" value="Genomic_DNA"/>
</dbReference>
<sequence length="835" mass="91930">KSRLAQIKARRRSNIGVRGSPETNSLIRFMAQQRMKTSPVAQTPELVRSSPFLPRVASTLRQKMASFQNLMDVEESEVCDLTPRQDSNTGGCIKTRDYLSDGNSHDGGKENHPPMVTPIPSKRRRLGPSDGCDEEIRRPSTGILHLSLKEKEEDKEAETQVLTQGPPPCSETLEETPAVVISPPFPADFELQAGSPSENQQCFTVFSGDDGTIRKRTKRVRFGGPLSPELFDKSLPPSTPLQKGATPARAPTPGGSLQLRSVLKTPQRSESQTPQAQADLSSPSLFGASPTLAMPRNRRTHSEGKDSEEEDGKIVFPSMEDIESAVTRDTEYTWDAQPLNLNAAFHEESLSQILTESETEPGTALKLDVLEEPTSLPEKEKQLETAEAPAPSRNRRKKQPGPEPESTTEAPARSSSRKRKCVRECVREKVYITYPHTNSVFPQQPVECEPVKRSTRSAAKSASGKMKMTSTAARRWNRDVDRSLYGSRAYASKNPTLSPITERLSFINQFSAAQQTPSTICTDPNHETFSNPKTTDTQVMSDVTVTNTLEGPPEDSLTSPKSSKESATGNVRRRSGPKVRGRGQKKRKISVADDIVLSEETQDQTGGKEEEHCEEQTTTNLETSRETPLNHTVPEEGADTAELNVDTHCTGSDGKLECRGSPRSDCPPSGEESNNILSLPLELAQKKTKRGRRSSVNSSVMQEQGNQAEEHQTSHEVEEKEQGDQAASQQENLRSSSDSQEEDGVNNMDLAPWQADFNFEDVFKSVATRGQRSVRRSLRNQSTAEHSSSDAGLAWLPRTSPDAGREARRRTRGRQLSAALPAQPSLPEETQDDAS</sequence>
<dbReference type="Proteomes" id="UP000831701">
    <property type="component" value="Chromosome 5"/>
</dbReference>
<feature type="non-terminal residue" evidence="1">
    <location>
        <position position="1"/>
    </location>
</feature>
<gene>
    <name evidence="1" type="ORF">L3Q82_022791</name>
</gene>
<organism evidence="1 2">
    <name type="scientific">Scortum barcoo</name>
    <name type="common">barcoo grunter</name>
    <dbReference type="NCBI Taxonomy" id="214431"/>
    <lineage>
        <taxon>Eukaryota</taxon>
        <taxon>Metazoa</taxon>
        <taxon>Chordata</taxon>
        <taxon>Craniata</taxon>
        <taxon>Vertebrata</taxon>
        <taxon>Euteleostomi</taxon>
        <taxon>Actinopterygii</taxon>
        <taxon>Neopterygii</taxon>
        <taxon>Teleostei</taxon>
        <taxon>Neoteleostei</taxon>
        <taxon>Acanthomorphata</taxon>
        <taxon>Eupercaria</taxon>
        <taxon>Centrarchiformes</taxon>
        <taxon>Terapontoidei</taxon>
        <taxon>Terapontidae</taxon>
        <taxon>Scortum</taxon>
    </lineage>
</organism>
<proteinExistence type="predicted"/>
<name>A0ACB8WWX5_9TELE</name>
<evidence type="ECO:0000313" key="2">
    <source>
        <dbReference type="Proteomes" id="UP000831701"/>
    </source>
</evidence>
<protein>
    <submittedName>
        <fullName evidence="1">Uncharacterized protein</fullName>
    </submittedName>
</protein>
<reference evidence="1" key="1">
    <citation type="submission" date="2022-04" db="EMBL/GenBank/DDBJ databases">
        <title>Jade perch genome.</title>
        <authorList>
            <person name="Chao B."/>
        </authorList>
    </citation>
    <scope>NUCLEOTIDE SEQUENCE</scope>
    <source>
        <strain evidence="1">CB-2022</strain>
    </source>
</reference>
<accession>A0ACB8WWX5</accession>
<keyword evidence="2" id="KW-1185">Reference proteome</keyword>
<evidence type="ECO:0000313" key="1">
    <source>
        <dbReference type="EMBL" id="KAI3372284.1"/>
    </source>
</evidence>
<comment type="caution">
    <text evidence="1">The sequence shown here is derived from an EMBL/GenBank/DDBJ whole genome shotgun (WGS) entry which is preliminary data.</text>
</comment>